<dbReference type="Pfam" id="PF02259">
    <property type="entry name" value="FAT"/>
    <property type="match status" value="1"/>
</dbReference>
<dbReference type="Pfam" id="PF20175">
    <property type="entry name" value="Tra1_central"/>
    <property type="match status" value="1"/>
</dbReference>
<feature type="domain" description="FAT" evidence="4">
    <location>
        <begin position="2509"/>
        <end position="3063"/>
    </location>
</feature>
<reference evidence="6" key="1">
    <citation type="journal article" date="2009" name="Genome Res.">
        <title>Comparative genomic analyses of the human fungal pathogens Coccidioides and their relatives.</title>
        <authorList>
            <person name="Sharpton T.J."/>
            <person name="Stajich J.E."/>
            <person name="Rounsley S.D."/>
            <person name="Gardner M.J."/>
            <person name="Wortman J.R."/>
            <person name="Jordar V.S."/>
            <person name="Maiti R."/>
            <person name="Kodira C.D."/>
            <person name="Neafsey D.E."/>
            <person name="Zeng Q."/>
            <person name="Hung C.-Y."/>
            <person name="McMahan C."/>
            <person name="Muszewska A."/>
            <person name="Grynberg M."/>
            <person name="Mandel M.A."/>
            <person name="Kellner E.M."/>
            <person name="Barker B.M."/>
            <person name="Galgiani J.N."/>
            <person name="Orbach M.J."/>
            <person name="Kirkland T.N."/>
            <person name="Cole G.T."/>
            <person name="Henn M.R."/>
            <person name="Birren B.W."/>
            <person name="Taylor J.W."/>
        </authorList>
    </citation>
    <scope>NUCLEOTIDE SEQUENCE [LARGE SCALE GENOMIC DNA]</scope>
    <source>
        <strain evidence="6">UAMH 1704</strain>
    </source>
</reference>
<dbReference type="PROSITE" id="PS50290">
    <property type="entry name" value="PI3_4_KINASE_3"/>
    <property type="match status" value="1"/>
</dbReference>
<dbReference type="SUPFAM" id="SSF56112">
    <property type="entry name" value="Protein kinase-like (PK-like)"/>
    <property type="match status" value="1"/>
</dbReference>
<dbReference type="GO" id="GO:0000124">
    <property type="term" value="C:SAGA complex"/>
    <property type="evidence" value="ECO:0007669"/>
    <property type="project" value="TreeGrafter"/>
</dbReference>
<dbReference type="InterPro" id="IPR046807">
    <property type="entry name" value="Tra1_central"/>
</dbReference>
<feature type="compositionally biased region" description="Polar residues" evidence="2">
    <location>
        <begin position="76"/>
        <end position="96"/>
    </location>
</feature>
<dbReference type="SUPFAM" id="SSF48371">
    <property type="entry name" value="ARM repeat"/>
    <property type="match status" value="2"/>
</dbReference>
<dbReference type="eggNOG" id="KOG0889">
    <property type="taxonomic scope" value="Eukaryota"/>
</dbReference>
<accession>C4JM95</accession>
<dbReference type="InterPro" id="IPR003151">
    <property type="entry name" value="PIK-rel_kinase_FAT"/>
</dbReference>
<dbReference type="PANTHER" id="PTHR11139:SF1">
    <property type="entry name" value="TRANSFORMATION_TRANSCRIPTION DOMAIN-ASSOCIATED PROTEIN"/>
    <property type="match status" value="1"/>
</dbReference>
<proteinExistence type="inferred from homology"/>
<dbReference type="GO" id="GO:0005634">
    <property type="term" value="C:nucleus"/>
    <property type="evidence" value="ECO:0007669"/>
    <property type="project" value="TreeGrafter"/>
</dbReference>
<dbReference type="InParanoid" id="C4JM95"/>
<feature type="region of interest" description="Disordered" evidence="2">
    <location>
        <begin position="1883"/>
        <end position="1914"/>
    </location>
</feature>
<feature type="region of interest" description="Disordered" evidence="2">
    <location>
        <begin position="3071"/>
        <end position="3131"/>
    </location>
</feature>
<dbReference type="GO" id="GO:0035267">
    <property type="term" value="C:NuA4 histone acetyltransferase complex"/>
    <property type="evidence" value="ECO:0007669"/>
    <property type="project" value="TreeGrafter"/>
</dbReference>
<protein>
    <submittedName>
        <fullName evidence="5">Uncharacterized protein</fullName>
    </submittedName>
</protein>
<dbReference type="HOGENOM" id="CLU_000129_1_0_1"/>
<dbReference type="InterPro" id="IPR016024">
    <property type="entry name" value="ARM-type_fold"/>
</dbReference>
<dbReference type="VEuPathDB" id="FungiDB:UREG_03953"/>
<evidence type="ECO:0000313" key="5">
    <source>
        <dbReference type="EMBL" id="EEP79107.1"/>
    </source>
</evidence>
<dbReference type="InterPro" id="IPR011009">
    <property type="entry name" value="Kinase-like_dom_sf"/>
</dbReference>
<gene>
    <name evidence="5" type="ORF">UREG_03953</name>
</gene>
<dbReference type="STRING" id="336963.C4JM95"/>
<feature type="compositionally biased region" description="Polar residues" evidence="2">
    <location>
        <begin position="3081"/>
        <end position="3091"/>
    </location>
</feature>
<dbReference type="CDD" id="cd05163">
    <property type="entry name" value="PIKK_TRRAP"/>
    <property type="match status" value="1"/>
</dbReference>
<dbReference type="GeneID" id="8444735"/>
<dbReference type="KEGG" id="ure:UREG_03953"/>
<dbReference type="InterPro" id="IPR000403">
    <property type="entry name" value="PI3/4_kinase_cat_dom"/>
</dbReference>
<dbReference type="FunCoup" id="C4JM95">
    <property type="interactions" value="1005"/>
</dbReference>
<sequence length="3496" mass="400564">MELVRVENEENAVLCMKTIMDLERRQVRATQSRVQPFLELIRDMFEGMPQVVKDTFETPIQGSTPGMMPSTPGGPQNFQSPRPSSPATSVSDLAPEQQGNQQLLRGMQSFKVLAECPIIVVSIFQVHRSFVAQHVKVFVPLIKGILLLQAKPQERAHAEAAAQGKIFTGICKDIKNRAAFGEFITAQVKTMSFLAYLLRVYANHLQDFLPSLPNVVVRLLQDCPREKSSARKELLVAIRHIINFNYRKIFLKKLDELLDERTLIGDGLTVYEALRPLAYSMLADLIHHVRESLNRDQIRRTLEVYTKNVHVDLPGTSFQSMSVKLLLSMAERISKLEDKREARYFLIAILDAIGDKFASMNREFKNAIKASKQAKENPDGIENYLGHPDNPPDWDEIDIFTAAPIKISNPRDRNVDPVHDNKFLFKTLVNGLKGLFYQLKTCNPDNVKIDPSNTLINWSEVSYGYNAEEVRVIKKLFHEGAAVFRYYGVDDPEPEFQHASPLEFITSQYMQQMSKEEKELLESFGTVFHCIDPATFHEVFHSEIPYLHDLMFEHSALLHLPQFFLASEATSPAFAGMALQYLMSRIQEVGSADMKKSRILLRMFKLSFMAVTLFSAQNEQVLHPHVTKIVTKCIQLSVTAEEPMNYFLLLRSLFRSIGGGRFELLYKELLPLLEMLLETFNNLLLGARKVQERDFHLLPHLSHLMRPLVVALRAGSDLVGQGLRTLELCVDNLTADYLDPIMAPIMDELMTALWDHLRPNPYSHFHAHTTMRILGKLGGRNRKFLNHPPDLSFQQYADDVPSMDVKLIGSNKDRAFPLDIGIDLALGKLLEVPQNPAAKASDAFYKQQAYRMLSSQLKLYIGFEHLPDDLAAYLRLQANDITDTKFAGGLDIFEKSERQYSTPKKLAQEETLKKLLKACIYATTIPDLKQKASQFLVDVCRHCTIIEVGRALAQARHSRRPFNVTMGEGPLYLDARVLADAVVECYSSDHAAVRDAAKEAMFTVRDTATTIFGSPAKIGKLPFFPHLARSFCHACHDEEWFMKAGGSLGINLFVTDLDLGDAWLVERQAEFVRALMYVIKDTPSDFPAITRIRAQEALELVLYRCTKGLSKEELKNDKSRLFGLCGFLVHELSHMNKHVREAARSAFQTIGRTVGAEVHELLYPVKDRLLLPIFNKPLRALPFPTQIGFIEAITFCLGLHRDIVTFNDQLNRLLMESLALADVDDESLASKPHEIKTAEQIVNLRVACLHLLSMAMSFPDFASGPQNTSRARIIAVFFKSLYSKSPDIIEAANSGLRDVLTQTNKLGKDLLQNGLRPILMNLQDPKRLSVAGLDGLARLLTLLTNYFKIEIGARLMEHMKVIADDTVLEKVSFGLIEQSPPMKIVAAIFNIFHLLPPAATSFMENLVTKVLWLEDKLRRTANSPFRKPLIKFLNRYPKESWAFFQVRFHDEKFGRFFGQILADPESLPLRSAVLADTHTFTTIAFGHTESPARNTAAINGIYTVHSICRHDSTKGWLTSSPDLKRHLLNAGRDLENKLRGDKLPVNERLRAEQAEDQLLEIFTVYLSQNLQDFDFLFELIDKLSSGELKSTLVIPKFLYEHIISNDSIDYRKSIIARCLDLYGQRTSSQKLKTYAFRNLVNPILAMDVQRTWGNSNSGTKLMDRDMTELIHNRLWKPQLGDISDESAQTGVDHSRMALLQLSALLIKYHHTTVQETRKDIIKFAWSYIRLEDIINKYGAYVLISYFIAHYETPSKIVVQIYVALLRAHQNEGKALVTQALEILAPVLPKRITPVGDLRYPLWARWPRRILAEETANLQQVMSILQFLVRQPDLFYDSREYFVPLIVPSLVKIAGPPNPSTESKKLALNLIGLIWIWEQRRVNSDQPPHSPNPRKRKFEENQKSPSGPPGPLGMRERPDYIISLDLRTTLIKYLVTFICGLPERFEVPAKKLVSRDSTRPQSFVMYGDMVMRAMQLLRDLLSPDYWADVDIDVYPKVTEPILSGEKAEKPEEKHITGMINALQILRVLLAAKPNEWVASRVSTLQLLFEKSLRLDHPEIQDCLHGVEDDMDTSRRLPPPVKRVLDSLPQDQPADEESMDVDDAPTEFAAYLSTIATESLSANNYISAINILWTLSKSRPAEMDQHIPHVMKVLSQKLAKDHVAVYANNHGSNGAKNGNGEQAIADQEEFELGVDLILKTIDLIAVRMSHLGEQRRPFLSVLAQLVERSHNIELCSKVLGMVEFWIFHSTESWPTLKEKTAVLHKMLLFETRPNQTMLKKFLELVIRIYEDPNITRTELTVRLEHAFLIGTRAQDVDMRTRFMTIFDRSLTRSASRRLSYVLTSQNWDTLADSFWLTQASQLVMGSLDTMTSAKLHPEDFTLPPVSFLFSHCEKDPSKESVMVDSNLDTLVAEHRNFYSELADVKTRDILEPLSQLQHADPKVAYTIWVTLFTICWSALSREERIDLEKGIVTLLTKEYHQRQLDDRPNVVQALLEGVIRAKPRFKIPPHVLKFLSRTYDVWYTAAVALEQSAINPIIDTPTARESNLDALVEIYAGLQEDDMFYGTWRRRCKFVETNSALSYEQQGMWDKAQQLYESAQIKARTGAVPFSQGEYYLWEDHWVICAQKLQQWEILGDFAKHENFNDLLLESIWRSLDSWQGDSNREQIESLVKGVSDAPTPRRAFFQAFMSLLKFHTKQESPQEFHTVCDEAIQLSIRKWHQLPKRITNAHIPILQIFQQLVELHDASVICTSLNQTNERNLDTKSAELKLLLGTWRDRLPNVWDDINAWQDLVTWRQHIFQLINQTYLNLLPPQTNNVASNYAYRGYHETAWIINRFAHVARKHQMPEVCINQLSRIYTLPNIEIQEAFLKLREQAKCHYQNPKELNSGLDVINNTNLNYFGSQQKAEFFALKGMFLAKLNHTNEANDAFGVALYYDLRLPKAWAEWGQYSDQRFKIDPSDMELGSNAMSCYLEAAGLYKNHKSRKLLSRILWLLSQDNDEGKIAGAFENFKGDTPVWYWITFIPQLLTSLSHREARLCKAVLGKIAKLYPQSLFFLLRTCREDLLGIKKSQDQKQEKINRMKQQQSSPQIKTETKPGPQVPDGVANSSAGAGSPRPPHANSAPPMTGTPEIQKERQPWEYAEDIMAGLKTAFPLLALSMETMVDQIHKNFKCPPDEDAYRLIVALLNDGLAYVGRMPSSYAQDFKLPPSTEANITRFAETILPAHIRKSFEADFVIKKPTMHKYIHKLRRWRDKFEEKLDRRPQFQFLEAYSPHLSEFKFQKFDEVEVPGQYLEHKDKNQDFVRIDRFLPNVDLVRGIGVCHRRLKIRGHDGSLHAFAVQHPAARHCRREERMLQLFRIFNCVLRKRKESRRRNIYFHLPLMVPLAPHIRLVQDDSSYISLQGIYEDHCRQTGMNKDEPMLYTMEKMRALAENKMNRAPDHSVVLRTEIFSAIQQRWVPNTVLLEFIQQTYPQYADFWLFRRQFSYQYAAIAFMTL</sequence>
<feature type="domain" description="PI3K/PI4K catalytic" evidence="3">
    <location>
        <begin position="3309"/>
        <end position="3496"/>
    </location>
</feature>
<dbReference type="EMBL" id="CH476616">
    <property type="protein sequence ID" value="EEP79107.1"/>
    <property type="molecule type" value="Genomic_DNA"/>
</dbReference>
<dbReference type="RefSeq" id="XP_002544436.1">
    <property type="nucleotide sequence ID" value="XM_002544390.1"/>
</dbReference>
<dbReference type="OrthoDB" id="5570127at2759"/>
<dbReference type="Pfam" id="PF00454">
    <property type="entry name" value="PI3_PI4_kinase"/>
    <property type="match status" value="1"/>
</dbReference>
<evidence type="ECO:0000256" key="2">
    <source>
        <dbReference type="SAM" id="MobiDB-lite"/>
    </source>
</evidence>
<feature type="compositionally biased region" description="Low complexity" evidence="2">
    <location>
        <begin position="62"/>
        <end position="75"/>
    </location>
</feature>
<dbReference type="Proteomes" id="UP000002058">
    <property type="component" value="Unassembled WGS sequence"/>
</dbReference>
<name>C4JM95_UNCRE</name>
<keyword evidence="6" id="KW-1185">Reference proteome</keyword>
<organism evidence="5 6">
    <name type="scientific">Uncinocarpus reesii (strain UAMH 1704)</name>
    <dbReference type="NCBI Taxonomy" id="336963"/>
    <lineage>
        <taxon>Eukaryota</taxon>
        <taxon>Fungi</taxon>
        <taxon>Dikarya</taxon>
        <taxon>Ascomycota</taxon>
        <taxon>Pezizomycotina</taxon>
        <taxon>Eurotiomycetes</taxon>
        <taxon>Eurotiomycetidae</taxon>
        <taxon>Onygenales</taxon>
        <taxon>Onygenaceae</taxon>
        <taxon>Uncinocarpus</taxon>
    </lineage>
</organism>
<dbReference type="GO" id="GO:0006355">
    <property type="term" value="P:regulation of DNA-templated transcription"/>
    <property type="evidence" value="ECO:0007669"/>
    <property type="project" value="TreeGrafter"/>
</dbReference>
<dbReference type="GO" id="GO:0006281">
    <property type="term" value="P:DNA repair"/>
    <property type="evidence" value="ECO:0007669"/>
    <property type="project" value="TreeGrafter"/>
</dbReference>
<dbReference type="OMA" id="CLDLYGQ"/>
<dbReference type="InterPro" id="IPR014009">
    <property type="entry name" value="PIK_FAT"/>
</dbReference>
<dbReference type="Pfam" id="PF20206">
    <property type="entry name" value="Tra1_ring"/>
    <property type="match status" value="1"/>
</dbReference>
<dbReference type="PROSITE" id="PS51189">
    <property type="entry name" value="FAT"/>
    <property type="match status" value="1"/>
</dbReference>
<evidence type="ECO:0000259" key="3">
    <source>
        <dbReference type="PROSITE" id="PS50290"/>
    </source>
</evidence>
<dbReference type="InterPro" id="IPR050517">
    <property type="entry name" value="DDR_Repair_Kinase"/>
</dbReference>
<comment type="similarity">
    <text evidence="1">Belongs to the PI3/PI4-kinase family. TRA1 subfamily.</text>
</comment>
<dbReference type="InterPro" id="IPR046805">
    <property type="entry name" value="Tra1_ring"/>
</dbReference>
<dbReference type="PANTHER" id="PTHR11139">
    <property type="entry name" value="ATAXIA TELANGIECTASIA MUTATED ATM -RELATED"/>
    <property type="match status" value="1"/>
</dbReference>
<evidence type="ECO:0000256" key="1">
    <source>
        <dbReference type="ARBA" id="ARBA00007234"/>
    </source>
</evidence>
<evidence type="ECO:0000313" key="6">
    <source>
        <dbReference type="Proteomes" id="UP000002058"/>
    </source>
</evidence>
<feature type="region of interest" description="Disordered" evidence="2">
    <location>
        <begin position="57"/>
        <end position="96"/>
    </location>
</feature>
<evidence type="ECO:0000259" key="4">
    <source>
        <dbReference type="PROSITE" id="PS51189"/>
    </source>
</evidence>